<proteinExistence type="inferred from homology"/>
<reference evidence="3 4" key="1">
    <citation type="submission" date="2019-03" db="EMBL/GenBank/DDBJ databases">
        <title>Genomic Encyclopedia of Type Strains, Phase IV (KMG-IV): sequencing the most valuable type-strain genomes for metagenomic binning, comparative biology and taxonomic classification.</title>
        <authorList>
            <person name="Goeker M."/>
        </authorList>
    </citation>
    <scope>NUCLEOTIDE SEQUENCE [LARGE SCALE GENOMIC DNA]</scope>
    <source>
        <strain evidence="3 4">DSM 654</strain>
    </source>
</reference>
<keyword evidence="4" id="KW-1185">Reference proteome</keyword>
<dbReference type="PANTHER" id="PTHR43022:SF1">
    <property type="entry name" value="PROTEIN SMF"/>
    <property type="match status" value="1"/>
</dbReference>
<feature type="domain" description="Smf/DprA SLOG" evidence="2">
    <location>
        <begin position="90"/>
        <end position="298"/>
    </location>
</feature>
<protein>
    <submittedName>
        <fullName evidence="3">DNA processing protein</fullName>
    </submittedName>
</protein>
<dbReference type="Pfam" id="PF02481">
    <property type="entry name" value="DNA_processg_A"/>
    <property type="match status" value="1"/>
</dbReference>
<dbReference type="SUPFAM" id="SSF102405">
    <property type="entry name" value="MCP/YpsA-like"/>
    <property type="match status" value="1"/>
</dbReference>
<comment type="caution">
    <text evidence="3">The sequence shown here is derived from an EMBL/GenBank/DDBJ whole genome shotgun (WGS) entry which is preliminary data.</text>
</comment>
<dbReference type="EMBL" id="SMBU01000001">
    <property type="protein sequence ID" value="TCV04412.1"/>
    <property type="molecule type" value="Genomic_DNA"/>
</dbReference>
<dbReference type="PANTHER" id="PTHR43022">
    <property type="entry name" value="PROTEIN SMF"/>
    <property type="match status" value="1"/>
</dbReference>
<evidence type="ECO:0000313" key="4">
    <source>
        <dbReference type="Proteomes" id="UP000295110"/>
    </source>
</evidence>
<accession>A0A4R3VKH2</accession>
<dbReference type="InterPro" id="IPR003488">
    <property type="entry name" value="DprA"/>
</dbReference>
<dbReference type="Proteomes" id="UP000295110">
    <property type="component" value="Unassembled WGS sequence"/>
</dbReference>
<dbReference type="RefSeq" id="WP_132569111.1">
    <property type="nucleotide sequence ID" value="NZ_CBCSGL010000004.1"/>
</dbReference>
<dbReference type="GO" id="GO:0009294">
    <property type="term" value="P:DNA-mediated transformation"/>
    <property type="evidence" value="ECO:0007669"/>
    <property type="project" value="InterPro"/>
</dbReference>
<comment type="similarity">
    <text evidence="1">Belongs to the DprA/Smf family.</text>
</comment>
<evidence type="ECO:0000259" key="2">
    <source>
        <dbReference type="Pfam" id="PF02481"/>
    </source>
</evidence>
<organism evidence="3 4">
    <name type="scientific">Roseateles saccharophilus</name>
    <name type="common">Pseudomonas saccharophila</name>
    <dbReference type="NCBI Taxonomy" id="304"/>
    <lineage>
        <taxon>Bacteria</taxon>
        <taxon>Pseudomonadati</taxon>
        <taxon>Pseudomonadota</taxon>
        <taxon>Betaproteobacteria</taxon>
        <taxon>Burkholderiales</taxon>
        <taxon>Sphaerotilaceae</taxon>
        <taxon>Roseateles</taxon>
    </lineage>
</organism>
<evidence type="ECO:0000256" key="1">
    <source>
        <dbReference type="ARBA" id="ARBA00006525"/>
    </source>
</evidence>
<evidence type="ECO:0000313" key="3">
    <source>
        <dbReference type="EMBL" id="TCV04412.1"/>
    </source>
</evidence>
<name>A0A4R3VKH2_ROSSA</name>
<dbReference type="Gene3D" id="3.40.50.450">
    <property type="match status" value="1"/>
</dbReference>
<dbReference type="OrthoDB" id="9785707at2"/>
<gene>
    <name evidence="3" type="ORF">EV671_1001167</name>
</gene>
<dbReference type="AlphaFoldDB" id="A0A4R3VKH2"/>
<sequence>MNLDASLNALDSSAVSPMLELGAYEWLWARSDGRVKPSFRAIAQLFRDNPGLLPSELVPPDQAMACAREVLTRFRKRDVGPFGFRIRGLEDYPSPLEDAENPLEFLYYQGNWDLAYSPKRVAIVGTREPSDEGLRRTRKLASLLVKDGYTVVSGLARGVDTAAHETAIEVGGETIAVIGTPLDQAYPKENAELQRRIARDYLLVSQVPVLCHAQRPPTVNRFFFPERNITMSALTQATVIVEAGETSGTLIQARAALAQGRKLFILDSNFRNPKLTWPARFAEIGAIRVKDFEDIKSALDDPTA</sequence>
<dbReference type="InterPro" id="IPR057666">
    <property type="entry name" value="DrpA_SLOG"/>
</dbReference>